<sequence length="127" mass="13215">MKNIVKRIAAMGAAVMMMSSMAIGASAYSGSINLHYTSGAPSSDNTTKNSWTVYTSTPTQTMKITSFTRGNGSAYVNLFNPMGINSNVSSVTTKTKANVKTGVKITVSATLKNYGSGGYSAYGSIKG</sequence>
<comment type="caution">
    <text evidence="2">The sequence shown here is derived from an EMBL/GenBank/DDBJ whole genome shotgun (WGS) entry which is preliminary data.</text>
</comment>
<dbReference type="Proteomes" id="UP001208131">
    <property type="component" value="Unassembled WGS sequence"/>
</dbReference>
<keyword evidence="3" id="KW-1185">Reference proteome</keyword>
<accession>A0AAE3IF65</accession>
<feature type="chain" id="PRO_5042102888" evidence="1">
    <location>
        <begin position="25"/>
        <end position="127"/>
    </location>
</feature>
<evidence type="ECO:0000313" key="2">
    <source>
        <dbReference type="EMBL" id="MCU6704870.1"/>
    </source>
</evidence>
<gene>
    <name evidence="2" type="ORF">OCV57_02860</name>
</gene>
<organism evidence="2 3">
    <name type="scientific">Hominimerdicola aceti</name>
    <dbReference type="NCBI Taxonomy" id="2981726"/>
    <lineage>
        <taxon>Bacteria</taxon>
        <taxon>Bacillati</taxon>
        <taxon>Bacillota</taxon>
        <taxon>Clostridia</taxon>
        <taxon>Eubacteriales</taxon>
        <taxon>Oscillospiraceae</taxon>
        <taxon>Hominimerdicola</taxon>
    </lineage>
</organism>
<dbReference type="EMBL" id="JAOQJZ010000002">
    <property type="protein sequence ID" value="MCU6704870.1"/>
    <property type="molecule type" value="Genomic_DNA"/>
</dbReference>
<proteinExistence type="predicted"/>
<name>A0AAE3IF65_9FIRM</name>
<dbReference type="AlphaFoldDB" id="A0AAE3IF65"/>
<evidence type="ECO:0000256" key="1">
    <source>
        <dbReference type="SAM" id="SignalP"/>
    </source>
</evidence>
<evidence type="ECO:0000313" key="3">
    <source>
        <dbReference type="Proteomes" id="UP001208131"/>
    </source>
</evidence>
<protein>
    <submittedName>
        <fullName evidence="2">Uncharacterized protein</fullName>
    </submittedName>
</protein>
<keyword evidence="1" id="KW-0732">Signal</keyword>
<feature type="signal peptide" evidence="1">
    <location>
        <begin position="1"/>
        <end position="24"/>
    </location>
</feature>
<reference evidence="2 3" key="1">
    <citation type="journal article" date="2021" name="ISME Commun">
        <title>Automated analysis of genomic sequences facilitates high-throughput and comprehensive description of bacteria.</title>
        <authorList>
            <person name="Hitch T.C.A."/>
        </authorList>
    </citation>
    <scope>NUCLEOTIDE SEQUENCE [LARGE SCALE GENOMIC DNA]</scope>
    <source>
        <strain evidence="2 3">Sanger_31</strain>
    </source>
</reference>
<dbReference type="RefSeq" id="WP_195389176.1">
    <property type="nucleotide sequence ID" value="NZ_JAOQJZ010000002.1"/>
</dbReference>